<dbReference type="PANTHER" id="PTHR34780">
    <property type="entry name" value="OS08G0427800 PROTEIN"/>
    <property type="match status" value="1"/>
</dbReference>
<reference evidence="2 3" key="1">
    <citation type="journal article" date="2019" name="Plant Biotechnol. J.">
        <title>The red bayberry genome and genetic basis of sex determination.</title>
        <authorList>
            <person name="Jia H.M."/>
            <person name="Jia H.J."/>
            <person name="Cai Q.L."/>
            <person name="Wang Y."/>
            <person name="Zhao H.B."/>
            <person name="Yang W.F."/>
            <person name="Wang G.Y."/>
            <person name="Li Y.H."/>
            <person name="Zhan D.L."/>
            <person name="Shen Y.T."/>
            <person name="Niu Q.F."/>
            <person name="Chang L."/>
            <person name="Qiu J."/>
            <person name="Zhao L."/>
            <person name="Xie H.B."/>
            <person name="Fu W.Y."/>
            <person name="Jin J."/>
            <person name="Li X.W."/>
            <person name="Jiao Y."/>
            <person name="Zhou C.C."/>
            <person name="Tu T."/>
            <person name="Chai C.Y."/>
            <person name="Gao J.L."/>
            <person name="Fan L.J."/>
            <person name="van de Weg E."/>
            <person name="Wang J.Y."/>
            <person name="Gao Z.S."/>
        </authorList>
    </citation>
    <scope>NUCLEOTIDE SEQUENCE [LARGE SCALE GENOMIC DNA]</scope>
    <source>
        <tissue evidence="2">Leaves</tissue>
    </source>
</reference>
<dbReference type="EMBL" id="RXIC02000025">
    <property type="protein sequence ID" value="KAB1205819.1"/>
    <property type="molecule type" value="Genomic_DNA"/>
</dbReference>
<name>A0A6A1UZK5_9ROSI</name>
<evidence type="ECO:0000313" key="2">
    <source>
        <dbReference type="EMBL" id="KAB1205819.1"/>
    </source>
</evidence>
<evidence type="ECO:0000256" key="1">
    <source>
        <dbReference type="SAM" id="MobiDB-lite"/>
    </source>
</evidence>
<dbReference type="OrthoDB" id="1879501at2759"/>
<protein>
    <submittedName>
        <fullName evidence="2">Uncharacterized protein</fullName>
    </submittedName>
</protein>
<keyword evidence="3" id="KW-1185">Reference proteome</keyword>
<sequence length="92" mass="10531">MENEYSLHNQKKKKSEENENGEKSRDVGDGFMGVPVHSQVIKIKKEIEKIRYPSLQQLEIMRPVNFLQGFTRQRSPSPLGLAHERPISVGNA</sequence>
<comment type="caution">
    <text evidence="2">The sequence shown here is derived from an EMBL/GenBank/DDBJ whole genome shotgun (WGS) entry which is preliminary data.</text>
</comment>
<proteinExistence type="predicted"/>
<accession>A0A6A1UZK5</accession>
<evidence type="ECO:0000313" key="3">
    <source>
        <dbReference type="Proteomes" id="UP000516437"/>
    </source>
</evidence>
<feature type="region of interest" description="Disordered" evidence="1">
    <location>
        <begin position="1"/>
        <end position="31"/>
    </location>
</feature>
<feature type="compositionally biased region" description="Basic and acidic residues" evidence="1">
    <location>
        <begin position="14"/>
        <end position="28"/>
    </location>
</feature>
<feature type="region of interest" description="Disordered" evidence="1">
    <location>
        <begin position="71"/>
        <end position="92"/>
    </location>
</feature>
<dbReference type="Proteomes" id="UP000516437">
    <property type="component" value="Chromosome 7"/>
</dbReference>
<gene>
    <name evidence="2" type="ORF">CJ030_MR7G027996</name>
</gene>
<organism evidence="2 3">
    <name type="scientific">Morella rubra</name>
    <name type="common">Chinese bayberry</name>
    <dbReference type="NCBI Taxonomy" id="262757"/>
    <lineage>
        <taxon>Eukaryota</taxon>
        <taxon>Viridiplantae</taxon>
        <taxon>Streptophyta</taxon>
        <taxon>Embryophyta</taxon>
        <taxon>Tracheophyta</taxon>
        <taxon>Spermatophyta</taxon>
        <taxon>Magnoliopsida</taxon>
        <taxon>eudicotyledons</taxon>
        <taxon>Gunneridae</taxon>
        <taxon>Pentapetalae</taxon>
        <taxon>rosids</taxon>
        <taxon>fabids</taxon>
        <taxon>Fagales</taxon>
        <taxon>Myricaceae</taxon>
        <taxon>Morella</taxon>
    </lineage>
</organism>
<dbReference type="AlphaFoldDB" id="A0A6A1UZK5"/>
<dbReference type="PANTHER" id="PTHR34780:SF2">
    <property type="entry name" value="GENOME ASSEMBLY, CHROMOSOME: A02"/>
    <property type="match status" value="1"/>
</dbReference>